<keyword evidence="2" id="KW-1185">Reference proteome</keyword>
<dbReference type="RefSeq" id="WP_344819391.1">
    <property type="nucleotide sequence ID" value="NZ_BAABCP010000001.1"/>
</dbReference>
<evidence type="ECO:0000313" key="2">
    <source>
        <dbReference type="Proteomes" id="UP001501591"/>
    </source>
</evidence>
<evidence type="ECO:0000313" key="1">
    <source>
        <dbReference type="EMBL" id="GAA3941956.1"/>
    </source>
</evidence>
<comment type="caution">
    <text evidence="1">The sequence shown here is derived from an EMBL/GenBank/DDBJ whole genome shotgun (WGS) entry which is preliminary data.</text>
</comment>
<dbReference type="EMBL" id="BAABCP010000001">
    <property type="protein sequence ID" value="GAA3941956.1"/>
    <property type="molecule type" value="Genomic_DNA"/>
</dbReference>
<organism evidence="1 2">
    <name type="scientific">Microbacterium soli</name>
    <dbReference type="NCBI Taxonomy" id="446075"/>
    <lineage>
        <taxon>Bacteria</taxon>
        <taxon>Bacillati</taxon>
        <taxon>Actinomycetota</taxon>
        <taxon>Actinomycetes</taxon>
        <taxon>Micrococcales</taxon>
        <taxon>Microbacteriaceae</taxon>
        <taxon>Microbacterium</taxon>
    </lineage>
</organism>
<protein>
    <submittedName>
        <fullName evidence="1">Uncharacterized protein</fullName>
    </submittedName>
</protein>
<dbReference type="Proteomes" id="UP001501591">
    <property type="component" value="Unassembled WGS sequence"/>
</dbReference>
<gene>
    <name evidence="1" type="ORF">GCM10022383_19720</name>
</gene>
<proteinExistence type="predicted"/>
<accession>A0ABP7NBA7</accession>
<name>A0ABP7NBA7_9MICO</name>
<sequence length="169" mass="19414">MSEMGRWEAKLRSMFQMVPARNDMPAVVFDLFYSGGFGDDIDLLAEAIEDAWTASEFPQRLVDADCWIEFFNEAGFIENGRVAPHPKSVPPLYRSAADPYAYGLSWTEDYEQAEWFYRRNVDYFGFPSKLLRLDNPDPVDVLAKFHSARNEAEWVLRPDGTDQAVEVTL</sequence>
<reference evidence="2" key="1">
    <citation type="journal article" date="2019" name="Int. J. Syst. Evol. Microbiol.">
        <title>The Global Catalogue of Microorganisms (GCM) 10K type strain sequencing project: providing services to taxonomists for standard genome sequencing and annotation.</title>
        <authorList>
            <consortium name="The Broad Institute Genomics Platform"/>
            <consortium name="The Broad Institute Genome Sequencing Center for Infectious Disease"/>
            <person name="Wu L."/>
            <person name="Ma J."/>
        </authorList>
    </citation>
    <scope>NUCLEOTIDE SEQUENCE [LARGE SCALE GENOMIC DNA]</scope>
    <source>
        <strain evidence="2">JCM 17024</strain>
    </source>
</reference>